<gene>
    <name evidence="5" type="ORF">GDO81_009151</name>
</gene>
<comment type="similarity">
    <text evidence="1">Belongs to the N-acetylmuramoyl-L-alanine amidase 2 family.</text>
</comment>
<evidence type="ECO:0000259" key="3">
    <source>
        <dbReference type="SMART" id="SM00644"/>
    </source>
</evidence>
<dbReference type="GO" id="GO:0009253">
    <property type="term" value="P:peptidoglycan catabolic process"/>
    <property type="evidence" value="ECO:0007669"/>
    <property type="project" value="InterPro"/>
</dbReference>
<dbReference type="GO" id="GO:0008745">
    <property type="term" value="F:N-acetylmuramoyl-L-alanine amidase activity"/>
    <property type="evidence" value="ECO:0007669"/>
    <property type="project" value="InterPro"/>
</dbReference>
<evidence type="ECO:0000259" key="4">
    <source>
        <dbReference type="SMART" id="SM00701"/>
    </source>
</evidence>
<protein>
    <recommendedName>
        <fullName evidence="7">N-acetylmuramoyl-L-alanine amidase-like</fullName>
    </recommendedName>
</protein>
<organism evidence="5 6">
    <name type="scientific">Engystomops pustulosus</name>
    <name type="common">Tungara frog</name>
    <name type="synonym">Physalaemus pustulosus</name>
    <dbReference type="NCBI Taxonomy" id="76066"/>
    <lineage>
        <taxon>Eukaryota</taxon>
        <taxon>Metazoa</taxon>
        <taxon>Chordata</taxon>
        <taxon>Craniata</taxon>
        <taxon>Vertebrata</taxon>
        <taxon>Euteleostomi</taxon>
        <taxon>Amphibia</taxon>
        <taxon>Batrachia</taxon>
        <taxon>Anura</taxon>
        <taxon>Neobatrachia</taxon>
        <taxon>Hyloidea</taxon>
        <taxon>Leptodactylidae</taxon>
        <taxon>Leiuperinae</taxon>
        <taxon>Engystomops</taxon>
    </lineage>
</organism>
<dbReference type="InterPro" id="IPR015510">
    <property type="entry name" value="PGRP"/>
</dbReference>
<dbReference type="InterPro" id="IPR002502">
    <property type="entry name" value="Amidase_domain"/>
</dbReference>
<dbReference type="PANTHER" id="PTHR11022">
    <property type="entry name" value="PEPTIDOGLYCAN RECOGNITION PROTEIN"/>
    <property type="match status" value="1"/>
</dbReference>
<name>A0AAV7BPB2_ENGPU</name>
<reference evidence="5" key="1">
    <citation type="thesis" date="2020" institute="ProQuest LLC" country="789 East Eisenhower Parkway, Ann Arbor, MI, USA">
        <title>Comparative Genomics and Chromosome Evolution.</title>
        <authorList>
            <person name="Mudd A.B."/>
        </authorList>
    </citation>
    <scope>NUCLEOTIDE SEQUENCE</scope>
    <source>
        <strain evidence="5">237g6f4</strain>
        <tissue evidence="5">Blood</tissue>
    </source>
</reference>
<dbReference type="CDD" id="cd06583">
    <property type="entry name" value="PGRP"/>
    <property type="match status" value="1"/>
</dbReference>
<evidence type="ECO:0000313" key="5">
    <source>
        <dbReference type="EMBL" id="KAG8574368.1"/>
    </source>
</evidence>
<dbReference type="SMART" id="SM00644">
    <property type="entry name" value="Ami_2"/>
    <property type="match status" value="1"/>
</dbReference>
<evidence type="ECO:0000256" key="1">
    <source>
        <dbReference type="ARBA" id="ARBA00007553"/>
    </source>
</evidence>
<feature type="domain" description="N-acetylmuramoyl-L-alanine amidase" evidence="3">
    <location>
        <begin position="316"/>
        <end position="456"/>
    </location>
</feature>
<sequence>MKLSFVPLSTGDEKMDIWYLVFFLLPICSSSEPQDGHVMNMDTFLSLVKDLESTLTNSSAQDLAQLLMSQPSSSSKVLSEEQASLTHTLLTHKVVALKDDIWLEQGVILAPDGSTVAVRPLLEALLWGWKVDCKSENLQEDIRRPENFVKNPNSLTMLLAMSYSNFDNPLESPLYIPNGCWDSILSPKTFKLQGAPSMNDLTLAYINGGFDGTLLREMLINETQKMSVLLQSYYWGQPTMSAFRRQGFQDLLKEGQLADEIRNGIKCYREHAEPHTLSPINDDQLTSIASEVAKNFEHQLLDCPALVPRCMWEAKPYNGSPTLLKPPLPHVYIHHTYTPSKPCVSFQECAADMRSMQRFHQVDRGWDDIGYSYVAGSDGYVYEGRGWHWVGAHTKGHNTVGYGISFIGDFTSSIPDARILQLVRDRLLRCAVRSGYILPNYTIQGHRQVVNTSCPGDALFQEISSWEHFTKVRDVYMKYYSCIQWFSNESKN</sequence>
<dbReference type="SUPFAM" id="SSF55846">
    <property type="entry name" value="N-acetylmuramoyl-L-alanine amidase-like"/>
    <property type="match status" value="1"/>
</dbReference>
<dbReference type="Pfam" id="PF01510">
    <property type="entry name" value="Amidase_2"/>
    <property type="match status" value="1"/>
</dbReference>
<dbReference type="EMBL" id="WNYA01000004">
    <property type="protein sequence ID" value="KAG8574368.1"/>
    <property type="molecule type" value="Genomic_DNA"/>
</dbReference>
<feature type="domain" description="Peptidoglycan recognition protein family" evidence="4">
    <location>
        <begin position="304"/>
        <end position="450"/>
    </location>
</feature>
<dbReference type="PANTHER" id="PTHR11022:SF66">
    <property type="entry name" value="N-ACETYLMURAMOYL-L-ALANINE AMIDASE"/>
    <property type="match status" value="1"/>
</dbReference>
<dbReference type="InterPro" id="IPR036505">
    <property type="entry name" value="Amidase/PGRP_sf"/>
</dbReference>
<evidence type="ECO:0000256" key="2">
    <source>
        <dbReference type="ARBA" id="ARBA00022859"/>
    </source>
</evidence>
<keyword evidence="2" id="KW-0391">Immunity</keyword>
<comment type="caution">
    <text evidence="5">The sequence shown here is derived from an EMBL/GenBank/DDBJ whole genome shotgun (WGS) entry which is preliminary data.</text>
</comment>
<dbReference type="Proteomes" id="UP000824782">
    <property type="component" value="Unassembled WGS sequence"/>
</dbReference>
<keyword evidence="6" id="KW-1185">Reference proteome</keyword>
<accession>A0AAV7BPB2</accession>
<dbReference type="Gene3D" id="3.40.80.10">
    <property type="entry name" value="Peptidoglycan recognition protein-like"/>
    <property type="match status" value="1"/>
</dbReference>
<evidence type="ECO:0008006" key="7">
    <source>
        <dbReference type="Google" id="ProtNLM"/>
    </source>
</evidence>
<dbReference type="GO" id="GO:0002376">
    <property type="term" value="P:immune system process"/>
    <property type="evidence" value="ECO:0007669"/>
    <property type="project" value="UniProtKB-KW"/>
</dbReference>
<dbReference type="SMART" id="SM00701">
    <property type="entry name" value="PGRP"/>
    <property type="match status" value="1"/>
</dbReference>
<dbReference type="GO" id="GO:0008270">
    <property type="term" value="F:zinc ion binding"/>
    <property type="evidence" value="ECO:0007669"/>
    <property type="project" value="InterPro"/>
</dbReference>
<dbReference type="AlphaFoldDB" id="A0AAV7BPB2"/>
<evidence type="ECO:0000313" key="6">
    <source>
        <dbReference type="Proteomes" id="UP000824782"/>
    </source>
</evidence>
<dbReference type="FunFam" id="3.40.80.10:FF:000001">
    <property type="entry name" value="Peptidoglycan recognition protein 1"/>
    <property type="match status" value="1"/>
</dbReference>
<dbReference type="InterPro" id="IPR006619">
    <property type="entry name" value="PGRP_domain_met/bac"/>
</dbReference>
<proteinExistence type="inferred from homology"/>